<dbReference type="EMBL" id="BJYM01000004">
    <property type="protein sequence ID" value="GEN86499.1"/>
    <property type="molecule type" value="Genomic_DNA"/>
</dbReference>
<proteinExistence type="inferred from homology"/>
<evidence type="ECO:0000256" key="7">
    <source>
        <dbReference type="ARBA" id="ARBA00022795"/>
    </source>
</evidence>
<dbReference type="Pfam" id="PF02050">
    <property type="entry name" value="FliJ"/>
    <property type="match status" value="1"/>
</dbReference>
<dbReference type="GO" id="GO:0071973">
    <property type="term" value="P:bacterial-type flagellum-dependent cell motility"/>
    <property type="evidence" value="ECO:0007669"/>
    <property type="project" value="InterPro"/>
</dbReference>
<evidence type="ECO:0000313" key="12">
    <source>
        <dbReference type="EMBL" id="GEN86499.1"/>
    </source>
</evidence>
<dbReference type="RefSeq" id="WP_147209548.1">
    <property type="nucleotide sequence ID" value="NZ_BJYM01000004.1"/>
</dbReference>
<keyword evidence="7" id="KW-1005">Bacterial flagellum biogenesis</keyword>
<evidence type="ECO:0000256" key="3">
    <source>
        <dbReference type="ARBA" id="ARBA00020392"/>
    </source>
</evidence>
<dbReference type="GO" id="GO:0015031">
    <property type="term" value="P:protein transport"/>
    <property type="evidence" value="ECO:0007669"/>
    <property type="project" value="UniProtKB-KW"/>
</dbReference>
<feature type="coiled-coil region" evidence="11">
    <location>
        <begin position="73"/>
        <end position="107"/>
    </location>
</feature>
<evidence type="ECO:0000256" key="5">
    <source>
        <dbReference type="ARBA" id="ARBA00022475"/>
    </source>
</evidence>
<comment type="subcellular location">
    <subcellularLocation>
        <location evidence="1">Cell membrane</location>
        <topology evidence="1">Peripheral membrane protein</topology>
        <orientation evidence="1">Cytoplasmic side</orientation>
    </subcellularLocation>
</comment>
<gene>
    <name evidence="12" type="ORF">OSO01_12380</name>
</gene>
<keyword evidence="11" id="KW-0175">Coiled coil</keyword>
<evidence type="ECO:0000256" key="10">
    <source>
        <dbReference type="ARBA" id="ARBA00023225"/>
    </source>
</evidence>
<dbReference type="GO" id="GO:0044781">
    <property type="term" value="P:bacterial-type flagellum organization"/>
    <property type="evidence" value="ECO:0007669"/>
    <property type="project" value="UniProtKB-KW"/>
</dbReference>
<keyword evidence="13" id="KW-1185">Reference proteome</keyword>
<dbReference type="InterPro" id="IPR053716">
    <property type="entry name" value="Flag_assembly_chemotaxis_eff"/>
</dbReference>
<dbReference type="Proteomes" id="UP000321558">
    <property type="component" value="Unassembled WGS sequence"/>
</dbReference>
<dbReference type="GO" id="GO:0009288">
    <property type="term" value="C:bacterial-type flagellum"/>
    <property type="evidence" value="ECO:0007669"/>
    <property type="project" value="InterPro"/>
</dbReference>
<evidence type="ECO:0000256" key="9">
    <source>
        <dbReference type="ARBA" id="ARBA00023136"/>
    </source>
</evidence>
<dbReference type="GO" id="GO:0006935">
    <property type="term" value="P:chemotaxis"/>
    <property type="evidence" value="ECO:0007669"/>
    <property type="project" value="UniProtKB-KW"/>
</dbReference>
<evidence type="ECO:0000256" key="6">
    <source>
        <dbReference type="ARBA" id="ARBA00022500"/>
    </source>
</evidence>
<evidence type="ECO:0000256" key="4">
    <source>
        <dbReference type="ARBA" id="ARBA00022448"/>
    </source>
</evidence>
<evidence type="ECO:0000313" key="13">
    <source>
        <dbReference type="Proteomes" id="UP000321558"/>
    </source>
</evidence>
<dbReference type="AlphaFoldDB" id="A0A511ZGB2"/>
<sequence length="148" mass="17385">MAGISSLAKIRDIHDNEKQIAQKAYVQSQETFEKIATELYNLLQKKEVAENSFETAIQASTSIEKIKEQSAYIEKLTNQIQTVQLLVQRARNDMNKKQSKLSEAYIEYKKYDKIIELKKEEAQAIVRRQEASFMDEMSMQQYLRQKQR</sequence>
<accession>A0A511ZGB2</accession>
<dbReference type="NCBIfam" id="TIGR02473">
    <property type="entry name" value="flagell_FliJ"/>
    <property type="match status" value="1"/>
</dbReference>
<dbReference type="Gene3D" id="1.10.287.1700">
    <property type="match status" value="1"/>
</dbReference>
<comment type="similarity">
    <text evidence="2">Belongs to the FliJ family.</text>
</comment>
<protein>
    <recommendedName>
        <fullName evidence="3">Flagellar FliJ protein</fullName>
    </recommendedName>
</protein>
<keyword evidence="10" id="KW-1006">Bacterial flagellum protein export</keyword>
<organism evidence="12 13">
    <name type="scientific">Oceanobacillus sojae</name>
    <dbReference type="NCBI Taxonomy" id="582851"/>
    <lineage>
        <taxon>Bacteria</taxon>
        <taxon>Bacillati</taxon>
        <taxon>Bacillota</taxon>
        <taxon>Bacilli</taxon>
        <taxon>Bacillales</taxon>
        <taxon>Bacillaceae</taxon>
        <taxon>Oceanobacillus</taxon>
    </lineage>
</organism>
<dbReference type="InterPro" id="IPR012823">
    <property type="entry name" value="Flagell_FliJ"/>
</dbReference>
<evidence type="ECO:0000256" key="2">
    <source>
        <dbReference type="ARBA" id="ARBA00010004"/>
    </source>
</evidence>
<dbReference type="STRING" id="582851.GCA_900162665_00390"/>
<evidence type="ECO:0000256" key="8">
    <source>
        <dbReference type="ARBA" id="ARBA00022927"/>
    </source>
</evidence>
<reference evidence="12 13" key="1">
    <citation type="submission" date="2019-07" db="EMBL/GenBank/DDBJ databases">
        <title>Whole genome shotgun sequence of Oceanobacillus sojae NBRC 105379.</title>
        <authorList>
            <person name="Hosoyama A."/>
            <person name="Uohara A."/>
            <person name="Ohji S."/>
            <person name="Ichikawa N."/>
        </authorList>
    </citation>
    <scope>NUCLEOTIDE SEQUENCE [LARGE SCALE GENOMIC DNA]</scope>
    <source>
        <strain evidence="12 13">NBRC 105379</strain>
    </source>
</reference>
<dbReference type="GO" id="GO:0005886">
    <property type="term" value="C:plasma membrane"/>
    <property type="evidence" value="ECO:0007669"/>
    <property type="project" value="UniProtKB-SubCell"/>
</dbReference>
<keyword evidence="9" id="KW-0472">Membrane</keyword>
<dbReference type="OrthoDB" id="2968361at2"/>
<name>A0A511ZGB2_9BACI</name>
<evidence type="ECO:0000256" key="11">
    <source>
        <dbReference type="SAM" id="Coils"/>
    </source>
</evidence>
<keyword evidence="5" id="KW-1003">Cell membrane</keyword>
<keyword evidence="4" id="KW-0813">Transport</keyword>
<keyword evidence="6" id="KW-0145">Chemotaxis</keyword>
<evidence type="ECO:0000256" key="1">
    <source>
        <dbReference type="ARBA" id="ARBA00004413"/>
    </source>
</evidence>
<comment type="caution">
    <text evidence="12">The sequence shown here is derived from an EMBL/GenBank/DDBJ whole genome shotgun (WGS) entry which is preliminary data.</text>
</comment>
<keyword evidence="8" id="KW-0653">Protein transport</keyword>